<gene>
    <name evidence="1" type="ORF">D9756_009287</name>
</gene>
<reference evidence="1 2" key="1">
    <citation type="journal article" date="2020" name="ISME J.">
        <title>Uncovering the hidden diversity of litter-decomposition mechanisms in mushroom-forming fungi.</title>
        <authorList>
            <person name="Floudas D."/>
            <person name="Bentzer J."/>
            <person name="Ahren D."/>
            <person name="Johansson T."/>
            <person name="Persson P."/>
            <person name="Tunlid A."/>
        </authorList>
    </citation>
    <scope>NUCLEOTIDE SEQUENCE [LARGE SCALE GENOMIC DNA]</scope>
    <source>
        <strain evidence="1 2">CBS 146.42</strain>
    </source>
</reference>
<evidence type="ECO:0000313" key="2">
    <source>
        <dbReference type="Proteomes" id="UP000559027"/>
    </source>
</evidence>
<protein>
    <submittedName>
        <fullName evidence="1">Uncharacterized protein</fullName>
    </submittedName>
</protein>
<organism evidence="1 2">
    <name type="scientific">Leucocoprinus leucothites</name>
    <dbReference type="NCBI Taxonomy" id="201217"/>
    <lineage>
        <taxon>Eukaryota</taxon>
        <taxon>Fungi</taxon>
        <taxon>Dikarya</taxon>
        <taxon>Basidiomycota</taxon>
        <taxon>Agaricomycotina</taxon>
        <taxon>Agaricomycetes</taxon>
        <taxon>Agaricomycetidae</taxon>
        <taxon>Agaricales</taxon>
        <taxon>Agaricineae</taxon>
        <taxon>Agaricaceae</taxon>
        <taxon>Leucocoprinus</taxon>
    </lineage>
</organism>
<name>A0A8H5CXP4_9AGAR</name>
<dbReference type="EMBL" id="JAACJO010000015">
    <property type="protein sequence ID" value="KAF5349939.1"/>
    <property type="molecule type" value="Genomic_DNA"/>
</dbReference>
<dbReference type="OrthoDB" id="10479699at2759"/>
<comment type="caution">
    <text evidence="1">The sequence shown here is derived from an EMBL/GenBank/DDBJ whole genome shotgun (WGS) entry which is preliminary data.</text>
</comment>
<evidence type="ECO:0000313" key="1">
    <source>
        <dbReference type="EMBL" id="KAF5349939.1"/>
    </source>
</evidence>
<sequence>MSDAIFPLEILEKIAEAADDDYSTQAQMCLVSRALFTFTQPRLYHSFNSVLVYSPSGFESYLNRICQSTHLAKLVNSFCVVSMNKDLPRAVSTALLSMPNLKDLTLIVQQTATPNNPYHDIWRDLFQATDIPFQLEALRLHMRVDRFPSDRFQGFESMSLAIFLRTQKALHTLHCFHQTALIGRRDLPNLRRVVIDPSNWEYILTGRSIELLSLDANLREAEPVVKKRITPGSPIATSLGSVKRLRIDAEVMEKCNLSFYLRSLEFLISTNFNDTKHRSLISLLPKIKVVVIRNPKGSAQKRKATADWLLANVNSLTDVVYSAPLNAANKREYICERYRRGVKTPETMGDFLDYQELVGYE</sequence>
<keyword evidence="2" id="KW-1185">Reference proteome</keyword>
<proteinExistence type="predicted"/>
<accession>A0A8H5CXP4</accession>
<dbReference type="AlphaFoldDB" id="A0A8H5CXP4"/>
<dbReference type="Proteomes" id="UP000559027">
    <property type="component" value="Unassembled WGS sequence"/>
</dbReference>